<reference evidence="1 2" key="1">
    <citation type="submission" date="2021-03" db="EMBL/GenBank/DDBJ databases">
        <title>Caproiciproducens sp. nov. isolated from feces of cow.</title>
        <authorList>
            <person name="Choi J.-Y."/>
        </authorList>
    </citation>
    <scope>NUCLEOTIDE SEQUENCE [LARGE SCALE GENOMIC DNA]</scope>
    <source>
        <strain evidence="1 2">AGMB10547</strain>
    </source>
</reference>
<protein>
    <submittedName>
        <fullName evidence="1">DUF4312 family protein</fullName>
    </submittedName>
</protein>
<dbReference type="Pfam" id="PF14189">
    <property type="entry name" value="DUF4312"/>
    <property type="match status" value="1"/>
</dbReference>
<evidence type="ECO:0000313" key="2">
    <source>
        <dbReference type="Proteomes" id="UP000719942"/>
    </source>
</evidence>
<gene>
    <name evidence="1" type="ORF">J5W02_03995</name>
</gene>
<sequence length="107" mass="12635">MLNNLPNKQLLKEMEHELVVTARGDSLKDVTGKLFQIMRKQIFMDIQQPIIQMEAEEVFFQKVETKTITEHFLFVFWPREKTTYTVTARIVVKVKYLDVVEEDLTDG</sequence>
<dbReference type="InterPro" id="IPR020037">
    <property type="entry name" value="DUF4312"/>
</dbReference>
<dbReference type="Proteomes" id="UP000719942">
    <property type="component" value="Unassembled WGS sequence"/>
</dbReference>
<evidence type="ECO:0000313" key="1">
    <source>
        <dbReference type="EMBL" id="MBW7571965.1"/>
    </source>
</evidence>
<dbReference type="RefSeq" id="WP_219964334.1">
    <property type="nucleotide sequence ID" value="NZ_JAGFNZ010000001.1"/>
</dbReference>
<name>A0ABS7DKZ4_9FIRM</name>
<comment type="caution">
    <text evidence="1">The sequence shown here is derived from an EMBL/GenBank/DDBJ whole genome shotgun (WGS) entry which is preliminary data.</text>
</comment>
<proteinExistence type="predicted"/>
<organism evidence="1 2">
    <name type="scientific">Caproiciproducens faecalis</name>
    <dbReference type="NCBI Taxonomy" id="2820301"/>
    <lineage>
        <taxon>Bacteria</taxon>
        <taxon>Bacillati</taxon>
        <taxon>Bacillota</taxon>
        <taxon>Clostridia</taxon>
        <taxon>Eubacteriales</taxon>
        <taxon>Acutalibacteraceae</taxon>
        <taxon>Caproiciproducens</taxon>
    </lineage>
</organism>
<accession>A0ABS7DKZ4</accession>
<dbReference type="EMBL" id="JAGFNZ010000001">
    <property type="protein sequence ID" value="MBW7571965.1"/>
    <property type="molecule type" value="Genomic_DNA"/>
</dbReference>
<keyword evidence="2" id="KW-1185">Reference proteome</keyword>